<dbReference type="STRING" id="1817816.A2Y64_01080"/>
<proteinExistence type="predicted"/>
<evidence type="ECO:0000313" key="2">
    <source>
        <dbReference type="Proteomes" id="UP000177187"/>
    </source>
</evidence>
<dbReference type="AlphaFoldDB" id="A0A1F5FJ98"/>
<organism evidence="1 2">
    <name type="scientific">Candidatus Coatesbacteria bacterium RBG_13_66_14</name>
    <dbReference type="NCBI Taxonomy" id="1817816"/>
    <lineage>
        <taxon>Bacteria</taxon>
        <taxon>Candidatus Coatesiibacteriota</taxon>
    </lineage>
</organism>
<gene>
    <name evidence="1" type="ORF">A2Y64_01080</name>
</gene>
<dbReference type="Proteomes" id="UP000177187">
    <property type="component" value="Unassembled WGS sequence"/>
</dbReference>
<reference evidence="1 2" key="1">
    <citation type="journal article" date="2016" name="Nat. Commun.">
        <title>Thousands of microbial genomes shed light on interconnected biogeochemical processes in an aquifer system.</title>
        <authorList>
            <person name="Anantharaman K."/>
            <person name="Brown C.T."/>
            <person name="Hug L.A."/>
            <person name="Sharon I."/>
            <person name="Castelle C.J."/>
            <person name="Probst A.J."/>
            <person name="Thomas B.C."/>
            <person name="Singh A."/>
            <person name="Wilkins M.J."/>
            <person name="Karaoz U."/>
            <person name="Brodie E.L."/>
            <person name="Williams K.H."/>
            <person name="Hubbard S.S."/>
            <person name="Banfield J.F."/>
        </authorList>
    </citation>
    <scope>NUCLEOTIDE SEQUENCE [LARGE SCALE GENOMIC DNA]</scope>
</reference>
<dbReference type="EMBL" id="MFAF01000005">
    <property type="protein sequence ID" value="OGD79640.1"/>
    <property type="molecule type" value="Genomic_DNA"/>
</dbReference>
<name>A0A1F5FJ98_9BACT</name>
<evidence type="ECO:0000313" key="1">
    <source>
        <dbReference type="EMBL" id="OGD79640.1"/>
    </source>
</evidence>
<dbReference type="Gene3D" id="1.25.40.10">
    <property type="entry name" value="Tetratricopeptide repeat domain"/>
    <property type="match status" value="1"/>
</dbReference>
<dbReference type="InterPro" id="IPR011990">
    <property type="entry name" value="TPR-like_helical_dom_sf"/>
</dbReference>
<evidence type="ECO:0008006" key="3">
    <source>
        <dbReference type="Google" id="ProtNLM"/>
    </source>
</evidence>
<comment type="caution">
    <text evidence="1">The sequence shown here is derived from an EMBL/GenBank/DDBJ whole genome shotgun (WGS) entry which is preliminary data.</text>
</comment>
<sequence length="584" mass="63788">MLCALAASSLADPAADFYAEKARQLIYADASLGTPSEYEALVSALRTSRFSDAAAQLQAILDHGFPTLRQRVALAFCLAAAGNHSAALDRFTAETAVPPDLQLGLAEAFCLHMLGRTAEAAAVFIEVAEESPYPQERFQAAWNGLVDYHDAAMSLVLSHSDPPVPDLVYEYRDAYDAVSDNFPFADPVTPRERALADLAEVLVLYGLYEPAKDLWLEAYKSDALPFYGGEGVISRAYAAVKLADLERIRGRYSDASAWYDRALEIAHPEGAIKPYAEAQLEALQLIQSGEIAEAVYRGSPASEEESQDGRRLINELLASGETGPNLLAAAETAFIEMVDVELGLELLEQAREAGANQSRVSAMAGAVGTALERADRLEPAVRAYELAWRAELDSDRFVIYLQARMNLAKQKGELEEAVWDAIDLLNMGLGEDHLLAFGVVLCDLGRELANADYLWRAVELGHRMTGPERLPLLLAAADAFGLYTRNPVDYEHLMHVRNRAVVAMAEAYNIADDLQRIEVRVLSGRVYADYFRAAYADDPAGAEVSRENARKVWSIAREDALEIGDVDTVERIDALVAELAGVSP</sequence>
<protein>
    <recommendedName>
        <fullName evidence="3">Tetratricopeptide repeat protein</fullName>
    </recommendedName>
</protein>
<dbReference type="SUPFAM" id="SSF48452">
    <property type="entry name" value="TPR-like"/>
    <property type="match status" value="1"/>
</dbReference>
<accession>A0A1F5FJ98</accession>